<organism evidence="3 4">
    <name type="scientific">Brassica napus</name>
    <name type="common">Rape</name>
    <dbReference type="NCBI Taxonomy" id="3708"/>
    <lineage>
        <taxon>Eukaryota</taxon>
        <taxon>Viridiplantae</taxon>
        <taxon>Streptophyta</taxon>
        <taxon>Embryophyta</taxon>
        <taxon>Tracheophyta</taxon>
        <taxon>Spermatophyta</taxon>
        <taxon>Magnoliopsida</taxon>
        <taxon>eudicotyledons</taxon>
        <taxon>Gunneridae</taxon>
        <taxon>Pentapetalae</taxon>
        <taxon>rosids</taxon>
        <taxon>malvids</taxon>
        <taxon>Brassicales</taxon>
        <taxon>Brassicaceae</taxon>
        <taxon>Brassiceae</taxon>
        <taxon>Brassica</taxon>
    </lineage>
</organism>
<evidence type="ECO:0000313" key="3">
    <source>
        <dbReference type="EMBL" id="KAH0853588.1"/>
    </source>
</evidence>
<dbReference type="InterPro" id="IPR008942">
    <property type="entry name" value="ENTH_VHS"/>
</dbReference>
<comment type="caution">
    <text evidence="3">The sequence shown here is derived from an EMBL/GenBank/DDBJ whole genome shotgun (WGS) entry which is preliminary data.</text>
</comment>
<dbReference type="Pfam" id="PF07651">
    <property type="entry name" value="ANTH"/>
    <property type="match status" value="1"/>
</dbReference>
<dbReference type="SUPFAM" id="SSF48464">
    <property type="entry name" value="ENTH/VHS domain"/>
    <property type="match status" value="1"/>
</dbReference>
<protein>
    <recommendedName>
        <fullName evidence="2">AP180 N-terminal homology (ANTH) domain-containing protein</fullName>
    </recommendedName>
</protein>
<dbReference type="Gene3D" id="1.25.40.90">
    <property type="match status" value="1"/>
</dbReference>
<dbReference type="EMBL" id="JAGKQM010000749">
    <property type="protein sequence ID" value="KAH0853588.1"/>
    <property type="molecule type" value="Genomic_DNA"/>
</dbReference>
<sequence>MKDTDNLGEFYVRSTKPNHSLCFRKKNKETDEKRRCQTIKMSLSKLQRVIGAVKDQARVGLAKLGGDRAYEKEIFFTTRRGTRFFNLSDFKDANRSDSWDYSAFVRKYDVCLDERPDFRMERRGKHGVRKIDDLRETNTKTRSRALLVKSKPVTKMKIEKIFTRVQLLQKLLNRFLACHPTYHGSVDRSIPSKSMKSSVKNHIHINQYWCKKLGVSRSLEYLELEKVTRKKLDLMDGFIREKPALAAQTQRSSSKKSYKSKEEEEEETETEEINDKVVTKQDQEGDLLDEAGETVGTVAERLKLKLHLNNRGGKRLMMIGGLRDGCGEIGYEIHVAVKSSTAYGGSGNANSIACGSVERPPALPAPTPTETKPKNKSVDPFTASLEVAPPPYMQVQMNDMENKQGLLMEEQIMGSIQHK</sequence>
<feature type="region of interest" description="Disordered" evidence="1">
    <location>
        <begin position="245"/>
        <end position="287"/>
    </location>
</feature>
<dbReference type="Proteomes" id="UP000824890">
    <property type="component" value="Unassembled WGS sequence"/>
</dbReference>
<keyword evidence="4" id="KW-1185">Reference proteome</keyword>
<feature type="compositionally biased region" description="Acidic residues" evidence="1">
    <location>
        <begin position="263"/>
        <end position="272"/>
    </location>
</feature>
<evidence type="ECO:0000259" key="2">
    <source>
        <dbReference type="Pfam" id="PF07651"/>
    </source>
</evidence>
<reference evidence="3 4" key="1">
    <citation type="submission" date="2021-05" db="EMBL/GenBank/DDBJ databases">
        <title>Genome Assembly of Synthetic Allotetraploid Brassica napus Reveals Homoeologous Exchanges between Subgenomes.</title>
        <authorList>
            <person name="Davis J.T."/>
        </authorList>
    </citation>
    <scope>NUCLEOTIDE SEQUENCE [LARGE SCALE GENOMIC DNA]</scope>
    <source>
        <strain evidence="4">cv. Da-Ae</strain>
        <tissue evidence="3">Seedling</tissue>
    </source>
</reference>
<evidence type="ECO:0000256" key="1">
    <source>
        <dbReference type="SAM" id="MobiDB-lite"/>
    </source>
</evidence>
<feature type="domain" description="AP180 N-terminal homology (ANTH)" evidence="2">
    <location>
        <begin position="66"/>
        <end position="181"/>
    </location>
</feature>
<proteinExistence type="predicted"/>
<dbReference type="PANTHER" id="PTHR22951:SF12">
    <property type="entry name" value="OS05G0426100 PROTEIN"/>
    <property type="match status" value="1"/>
</dbReference>
<name>A0ABQ7XET2_BRANA</name>
<feature type="compositionally biased region" description="Basic and acidic residues" evidence="1">
    <location>
        <begin position="273"/>
        <end position="283"/>
    </location>
</feature>
<accession>A0ABQ7XET2</accession>
<dbReference type="InterPro" id="IPR011417">
    <property type="entry name" value="ANTH_dom"/>
</dbReference>
<feature type="region of interest" description="Disordered" evidence="1">
    <location>
        <begin position="358"/>
        <end position="378"/>
    </location>
</feature>
<gene>
    <name evidence="3" type="ORF">HID58_090645</name>
</gene>
<dbReference type="PANTHER" id="PTHR22951">
    <property type="entry name" value="CLATHRIN ASSEMBLY PROTEIN"/>
    <property type="match status" value="1"/>
</dbReference>
<evidence type="ECO:0000313" key="4">
    <source>
        <dbReference type="Proteomes" id="UP000824890"/>
    </source>
</evidence>
<dbReference type="InterPro" id="IPR045192">
    <property type="entry name" value="AP180-like"/>
</dbReference>